<dbReference type="GO" id="GO:0008757">
    <property type="term" value="F:S-adenosylmethionine-dependent methyltransferase activity"/>
    <property type="evidence" value="ECO:0007669"/>
    <property type="project" value="InterPro"/>
</dbReference>
<dbReference type="PANTHER" id="PTHR43861:SF1">
    <property type="entry name" value="TRANS-ACONITATE 2-METHYLTRANSFERASE"/>
    <property type="match status" value="1"/>
</dbReference>
<evidence type="ECO:0000313" key="5">
    <source>
        <dbReference type="Proteomes" id="UP000273500"/>
    </source>
</evidence>
<dbReference type="PANTHER" id="PTHR43861">
    <property type="entry name" value="TRANS-ACONITATE 2-METHYLTRANSFERASE-RELATED"/>
    <property type="match status" value="1"/>
</dbReference>
<dbReference type="Pfam" id="PF13649">
    <property type="entry name" value="Methyltransf_25"/>
    <property type="match status" value="1"/>
</dbReference>
<dbReference type="Proteomes" id="UP000273500">
    <property type="component" value="Unassembled WGS sequence"/>
</dbReference>
<keyword evidence="5" id="KW-1185">Reference proteome</keyword>
<dbReference type="SUPFAM" id="SSF53335">
    <property type="entry name" value="S-adenosyl-L-methionine-dependent methyltransferases"/>
    <property type="match status" value="1"/>
</dbReference>
<protein>
    <submittedName>
        <fullName evidence="4">Class I SAM-dependent methyltransferase</fullName>
    </submittedName>
</protein>
<organism evidence="4 5">
    <name type="scientific">Hymenobacter rigui</name>
    <dbReference type="NCBI Taxonomy" id="334424"/>
    <lineage>
        <taxon>Bacteria</taxon>
        <taxon>Pseudomonadati</taxon>
        <taxon>Bacteroidota</taxon>
        <taxon>Cytophagia</taxon>
        <taxon>Cytophagales</taxon>
        <taxon>Hymenobacteraceae</taxon>
        <taxon>Hymenobacter</taxon>
    </lineage>
</organism>
<dbReference type="InterPro" id="IPR029063">
    <property type="entry name" value="SAM-dependent_MTases_sf"/>
</dbReference>
<comment type="caution">
    <text evidence="4">The sequence shown here is derived from an EMBL/GenBank/DDBJ whole genome shotgun (WGS) entry which is preliminary data.</text>
</comment>
<feature type="domain" description="Methyltransferase" evidence="3">
    <location>
        <begin position="56"/>
        <end position="150"/>
    </location>
</feature>
<gene>
    <name evidence="4" type="ORF">EI291_18355</name>
</gene>
<dbReference type="Gene3D" id="3.40.50.150">
    <property type="entry name" value="Vaccinia Virus protein VP39"/>
    <property type="match status" value="1"/>
</dbReference>
<name>A0A3R9V2J4_9BACT</name>
<dbReference type="EMBL" id="RWIT01000014">
    <property type="protein sequence ID" value="RSK45321.1"/>
    <property type="molecule type" value="Genomic_DNA"/>
</dbReference>
<evidence type="ECO:0000256" key="2">
    <source>
        <dbReference type="ARBA" id="ARBA00022679"/>
    </source>
</evidence>
<keyword evidence="1 4" id="KW-0489">Methyltransferase</keyword>
<dbReference type="CDD" id="cd02440">
    <property type="entry name" value="AdoMet_MTases"/>
    <property type="match status" value="1"/>
</dbReference>
<sequence length="267" mass="30127">MSAADNYLELNRRLWNAKTEYHVQSEFYDVAGFRAGKSSLNEVELGLLGEVAEQQILHLQCHFGLDTLSLSRLGAQVTGVDLAENAIAYARTLAHELHLGAQFICADVYALPQHLHQQFDVVFTSYGVLGWLPDMERWAAVIAHFLKPGGRLVLVEFHPVVWMFDASFSRIDYAYFNRETIAETETGTYADLTAPIRETAVSWNHSLAEVLGALLRQDLAVEQFEEYDYSPYNCFAGLEQVAERRYQLSALPGKLPMMYSVVARKKA</sequence>
<dbReference type="AlphaFoldDB" id="A0A3R9V2J4"/>
<dbReference type="OrthoDB" id="8385759at2"/>
<evidence type="ECO:0000256" key="1">
    <source>
        <dbReference type="ARBA" id="ARBA00022603"/>
    </source>
</evidence>
<dbReference type="InterPro" id="IPR041698">
    <property type="entry name" value="Methyltransf_25"/>
</dbReference>
<proteinExistence type="predicted"/>
<keyword evidence="2 4" id="KW-0808">Transferase</keyword>
<dbReference type="GO" id="GO:0032259">
    <property type="term" value="P:methylation"/>
    <property type="evidence" value="ECO:0007669"/>
    <property type="project" value="UniProtKB-KW"/>
</dbReference>
<evidence type="ECO:0000313" key="4">
    <source>
        <dbReference type="EMBL" id="RSK45321.1"/>
    </source>
</evidence>
<evidence type="ECO:0000259" key="3">
    <source>
        <dbReference type="Pfam" id="PF13649"/>
    </source>
</evidence>
<accession>A0A3R9V2J4</accession>
<reference evidence="4 5" key="1">
    <citation type="submission" date="2018-12" db="EMBL/GenBank/DDBJ databases">
        <authorList>
            <person name="Feng G."/>
            <person name="Zhu H."/>
        </authorList>
    </citation>
    <scope>NUCLEOTIDE SEQUENCE [LARGE SCALE GENOMIC DNA]</scope>
    <source>
        <strain evidence="4 5">KCTC 12533</strain>
    </source>
</reference>
<dbReference type="RefSeq" id="WP_125423457.1">
    <property type="nucleotide sequence ID" value="NZ_RWIT01000014.1"/>
</dbReference>